<dbReference type="GO" id="GO:0016020">
    <property type="term" value="C:membrane"/>
    <property type="evidence" value="ECO:0007669"/>
    <property type="project" value="UniProtKB-SubCell"/>
</dbReference>
<evidence type="ECO:0000256" key="3">
    <source>
        <dbReference type="ARBA" id="ARBA00022692"/>
    </source>
</evidence>
<feature type="transmembrane region" description="Helical" evidence="6">
    <location>
        <begin position="543"/>
        <end position="563"/>
    </location>
</feature>
<feature type="transmembrane region" description="Helical" evidence="6">
    <location>
        <begin position="474"/>
        <end position="496"/>
    </location>
</feature>
<dbReference type="GeneID" id="25035868"/>
<feature type="transmembrane region" description="Helical" evidence="6">
    <location>
        <begin position="372"/>
        <end position="393"/>
    </location>
</feature>
<feature type="transmembrane region" description="Helical" evidence="6">
    <location>
        <begin position="300"/>
        <end position="318"/>
    </location>
</feature>
<evidence type="ECO:0000256" key="2">
    <source>
        <dbReference type="ARBA" id="ARBA00010323"/>
    </source>
</evidence>
<dbReference type="InterPro" id="IPR004299">
    <property type="entry name" value="MBOAT_fam"/>
</dbReference>
<comment type="similarity">
    <text evidence="2">Belongs to the membrane-bound acyltransferase family.</text>
</comment>
<organism evidence="7 8">
    <name type="scientific">Schizosaccharomyces cryophilus (strain OY26 / ATCC MYA-4695 / CBS 11777 / NBRC 106824 / NRRL Y48691)</name>
    <name type="common">Fission yeast</name>
    <dbReference type="NCBI Taxonomy" id="653667"/>
    <lineage>
        <taxon>Eukaryota</taxon>
        <taxon>Fungi</taxon>
        <taxon>Dikarya</taxon>
        <taxon>Ascomycota</taxon>
        <taxon>Taphrinomycotina</taxon>
        <taxon>Schizosaccharomycetes</taxon>
        <taxon>Schizosaccharomycetales</taxon>
        <taxon>Schizosaccharomycetaceae</taxon>
        <taxon>Schizosaccharomyces</taxon>
    </lineage>
</organism>
<dbReference type="InterPro" id="IPR051085">
    <property type="entry name" value="MB_O-acyltransferase"/>
</dbReference>
<dbReference type="RefSeq" id="XP_013025682.1">
    <property type="nucleotide sequence ID" value="XM_013170228.1"/>
</dbReference>
<dbReference type="EMBL" id="KE546995">
    <property type="protein sequence ID" value="EPY49659.1"/>
    <property type="molecule type" value="Genomic_DNA"/>
</dbReference>
<dbReference type="Proteomes" id="UP000015464">
    <property type="component" value="Unassembled WGS sequence"/>
</dbReference>
<protein>
    <submittedName>
        <fullName evidence="7">Membrane bound O-acyltransferase</fullName>
    </submittedName>
</protein>
<dbReference type="PANTHER" id="PTHR13285">
    <property type="entry name" value="ACYLTRANSFERASE"/>
    <property type="match status" value="1"/>
</dbReference>
<feature type="transmembrane region" description="Helical" evidence="6">
    <location>
        <begin position="338"/>
        <end position="360"/>
    </location>
</feature>
<keyword evidence="4 6" id="KW-1133">Transmembrane helix</keyword>
<dbReference type="HOGENOM" id="CLU_021430_1_1_1"/>
<comment type="subcellular location">
    <subcellularLocation>
        <location evidence="1">Membrane</location>
        <topology evidence="1">Multi-pass membrane protein</topology>
    </subcellularLocation>
</comment>
<dbReference type="AlphaFoldDB" id="S9VTZ8"/>
<keyword evidence="5 6" id="KW-0472">Membrane</keyword>
<feature type="transmembrane region" description="Helical" evidence="6">
    <location>
        <begin position="508"/>
        <end position="531"/>
    </location>
</feature>
<keyword evidence="8" id="KW-1185">Reference proteome</keyword>
<dbReference type="PANTHER" id="PTHR13285:SF18">
    <property type="entry name" value="PROTEIN-CYSTEINE N-PALMITOYLTRANSFERASE RASP"/>
    <property type="match status" value="1"/>
</dbReference>
<gene>
    <name evidence="7" type="ORF">SPOG_01540</name>
</gene>
<evidence type="ECO:0000256" key="4">
    <source>
        <dbReference type="ARBA" id="ARBA00022989"/>
    </source>
</evidence>
<keyword evidence="3 6" id="KW-0812">Transmembrane</keyword>
<feature type="transmembrane region" description="Helical" evidence="6">
    <location>
        <begin position="121"/>
        <end position="140"/>
    </location>
</feature>
<feature type="transmembrane region" description="Helical" evidence="6">
    <location>
        <begin position="59"/>
        <end position="78"/>
    </location>
</feature>
<dbReference type="GO" id="GO:0008374">
    <property type="term" value="F:O-acyltransferase activity"/>
    <property type="evidence" value="ECO:0007669"/>
    <property type="project" value="TreeGrafter"/>
</dbReference>
<dbReference type="STRING" id="653667.S9VTZ8"/>
<evidence type="ECO:0000313" key="8">
    <source>
        <dbReference type="Proteomes" id="UP000015464"/>
    </source>
</evidence>
<evidence type="ECO:0000313" key="7">
    <source>
        <dbReference type="EMBL" id="EPY49659.1"/>
    </source>
</evidence>
<dbReference type="Pfam" id="PF03062">
    <property type="entry name" value="MBOAT"/>
    <property type="match status" value="1"/>
</dbReference>
<dbReference type="eggNOG" id="KOG3860">
    <property type="taxonomic scope" value="Eukaryota"/>
</dbReference>
<accession>S9VTZ8</accession>
<dbReference type="OrthoDB" id="420606at2759"/>
<dbReference type="GO" id="GO:0005783">
    <property type="term" value="C:endoplasmic reticulum"/>
    <property type="evidence" value="ECO:0007669"/>
    <property type="project" value="TreeGrafter"/>
</dbReference>
<feature type="transmembrane region" description="Helical" evidence="6">
    <location>
        <begin position="160"/>
        <end position="184"/>
    </location>
</feature>
<feature type="transmembrane region" description="Helical" evidence="6">
    <location>
        <begin position="452"/>
        <end position="468"/>
    </location>
</feature>
<dbReference type="GO" id="GO:0006506">
    <property type="term" value="P:GPI anchor biosynthetic process"/>
    <property type="evidence" value="ECO:0007669"/>
    <property type="project" value="TreeGrafter"/>
</dbReference>
<proteinExistence type="inferred from homology"/>
<reference evidence="7 8" key="1">
    <citation type="journal article" date="2011" name="Science">
        <title>Comparative functional genomics of the fission yeasts.</title>
        <authorList>
            <person name="Rhind N."/>
            <person name="Chen Z."/>
            <person name="Yassour M."/>
            <person name="Thompson D.A."/>
            <person name="Haas B.J."/>
            <person name="Habib N."/>
            <person name="Wapinski I."/>
            <person name="Roy S."/>
            <person name="Lin M.F."/>
            <person name="Heiman D.I."/>
            <person name="Young S.K."/>
            <person name="Furuya K."/>
            <person name="Guo Y."/>
            <person name="Pidoux A."/>
            <person name="Chen H.M."/>
            <person name="Robbertse B."/>
            <person name="Goldberg J.M."/>
            <person name="Aoki K."/>
            <person name="Bayne E.H."/>
            <person name="Berlin A.M."/>
            <person name="Desjardins C.A."/>
            <person name="Dobbs E."/>
            <person name="Dukaj L."/>
            <person name="Fan L."/>
            <person name="FitzGerald M.G."/>
            <person name="French C."/>
            <person name="Gujja S."/>
            <person name="Hansen K."/>
            <person name="Keifenheim D."/>
            <person name="Levin J.Z."/>
            <person name="Mosher R.A."/>
            <person name="Mueller C.A."/>
            <person name="Pfiffner J."/>
            <person name="Priest M."/>
            <person name="Russ C."/>
            <person name="Smialowska A."/>
            <person name="Swoboda P."/>
            <person name="Sykes S.M."/>
            <person name="Vaughn M."/>
            <person name="Vengrova S."/>
            <person name="Yoder R."/>
            <person name="Zeng Q."/>
            <person name="Allshire R."/>
            <person name="Baulcombe D."/>
            <person name="Birren B.W."/>
            <person name="Brown W."/>
            <person name="Ekwall K."/>
            <person name="Kellis M."/>
            <person name="Leatherwood J."/>
            <person name="Levin H."/>
            <person name="Margalit H."/>
            <person name="Martienssen R."/>
            <person name="Nieduszynski C.A."/>
            <person name="Spatafora J.W."/>
            <person name="Friedman N."/>
            <person name="Dalgaard J.Z."/>
            <person name="Baumann P."/>
            <person name="Niki H."/>
            <person name="Regev A."/>
            <person name="Nusbaum C."/>
        </authorList>
    </citation>
    <scope>NUCLEOTIDE SEQUENCE [LARGE SCALE GENOMIC DNA]</scope>
    <source>
        <strain evidence="8">OY26 / ATCC MYA-4695 / CBS 11777 / NBRC 106824 / NRRL Y48691</strain>
    </source>
</reference>
<evidence type="ECO:0000256" key="1">
    <source>
        <dbReference type="ARBA" id="ARBA00004141"/>
    </source>
</evidence>
<sequence length="583" mass="69078">MSRIFQYNVLETSTRDWRPSSSSTNKLQSSSKSRSSSFIAGSVAQDLEKPKTAWLSFEFFFYYSVLGSIIILACFRLFGVSNAKHPNFINLEKHLKPGWMFGRKVDVSDHQYASFRENMPILLGVIAGYFLLWNAIRLIFSHKVQDKLALKNMYRFWFSMVFSLIVYGSGMIYVFSIVFIYYLISKVFRDHILNPLLSWGFSIFLLLYKEHFGLYKFANLHPFLSFLDDHTGILERWYVLFNISILRLISYNLDYYWSIKYPSQNLSAVLVEKERNPNDLSYSDRIRLNCNPEDYNIKNFLGYVFYAPLYLAGPIITYNNFVSQTKYQIESPLKYRNFYYGLRFLVCVMLMEFLLHFCYVTAITKEKSLHAYTTLESSMASFVVLFLTWLKLLIPWRLFRWWSLMDDIEPPENIIRCMCNNYSAIGFWRAWHRSYNRWLIRYLYIPIGGKKYPILNSFLIFTFVALWHDVSWELFFWGWLIVLFILPERLCSYASFKFGWTRHPQYRLLAGIGGALNLYFMVICNLIGFVMDIHGIKDMLFRLFGTFQGIYFSIVAILMFFSASQMMIEIRKNEEENGLDLPC</sequence>
<evidence type="ECO:0000256" key="5">
    <source>
        <dbReference type="ARBA" id="ARBA00023136"/>
    </source>
</evidence>
<name>S9VTZ8_SCHCR</name>
<dbReference type="OMA" id="GWHRSYN"/>
<evidence type="ECO:0000256" key="6">
    <source>
        <dbReference type="SAM" id="Phobius"/>
    </source>
</evidence>